<dbReference type="Pfam" id="PF04290">
    <property type="entry name" value="DctQ"/>
    <property type="match status" value="1"/>
</dbReference>
<dbReference type="Proteomes" id="UP000019140">
    <property type="component" value="Unassembled WGS sequence"/>
</dbReference>
<accession>W4LRU9</accession>
<evidence type="ECO:0000256" key="3">
    <source>
        <dbReference type="ARBA" id="ARBA00022475"/>
    </source>
</evidence>
<dbReference type="AlphaFoldDB" id="W4LRU9"/>
<organism evidence="11 12">
    <name type="scientific">Candidatus Entotheonella gemina</name>
    <dbReference type="NCBI Taxonomy" id="1429439"/>
    <lineage>
        <taxon>Bacteria</taxon>
        <taxon>Pseudomonadati</taxon>
        <taxon>Nitrospinota/Tectimicrobiota group</taxon>
        <taxon>Candidatus Tectimicrobiota</taxon>
        <taxon>Candidatus Entotheonellia</taxon>
        <taxon>Candidatus Entotheonellales</taxon>
        <taxon>Candidatus Entotheonellaceae</taxon>
        <taxon>Candidatus Entotheonella</taxon>
    </lineage>
</organism>
<evidence type="ECO:0000256" key="1">
    <source>
        <dbReference type="ARBA" id="ARBA00004429"/>
    </source>
</evidence>
<proteinExistence type="inferred from homology"/>
<feature type="transmembrane region" description="Helical" evidence="9">
    <location>
        <begin position="56"/>
        <end position="77"/>
    </location>
</feature>
<keyword evidence="3" id="KW-1003">Cell membrane</keyword>
<comment type="similarity">
    <text evidence="8">Belongs to the TRAP transporter small permease family.</text>
</comment>
<keyword evidence="6 9" id="KW-1133">Transmembrane helix</keyword>
<evidence type="ECO:0000256" key="7">
    <source>
        <dbReference type="ARBA" id="ARBA00023136"/>
    </source>
</evidence>
<dbReference type="PANTHER" id="PTHR35011">
    <property type="entry name" value="2,3-DIKETO-L-GULONATE TRAP TRANSPORTER SMALL PERMEASE PROTEIN YIAM"/>
    <property type="match status" value="1"/>
</dbReference>
<dbReference type="PANTHER" id="PTHR35011:SF2">
    <property type="entry name" value="2,3-DIKETO-L-GULONATE TRAP TRANSPORTER SMALL PERMEASE PROTEIN YIAM"/>
    <property type="match status" value="1"/>
</dbReference>
<keyword evidence="4" id="KW-0997">Cell inner membrane</keyword>
<evidence type="ECO:0000256" key="6">
    <source>
        <dbReference type="ARBA" id="ARBA00022989"/>
    </source>
</evidence>
<feature type="domain" description="Tripartite ATP-independent periplasmic transporters DctQ component" evidence="10">
    <location>
        <begin position="30"/>
        <end position="121"/>
    </location>
</feature>
<evidence type="ECO:0000313" key="12">
    <source>
        <dbReference type="Proteomes" id="UP000019140"/>
    </source>
</evidence>
<dbReference type="InterPro" id="IPR007387">
    <property type="entry name" value="TRAP_DctQ"/>
</dbReference>
<gene>
    <name evidence="11" type="ORF">ETSY2_38515</name>
</gene>
<evidence type="ECO:0000313" key="11">
    <source>
        <dbReference type="EMBL" id="ETX00769.1"/>
    </source>
</evidence>
<evidence type="ECO:0000256" key="8">
    <source>
        <dbReference type="ARBA" id="ARBA00038436"/>
    </source>
</evidence>
<dbReference type="GO" id="GO:0005886">
    <property type="term" value="C:plasma membrane"/>
    <property type="evidence" value="ECO:0007669"/>
    <property type="project" value="UniProtKB-SubCell"/>
</dbReference>
<evidence type="ECO:0000256" key="5">
    <source>
        <dbReference type="ARBA" id="ARBA00022692"/>
    </source>
</evidence>
<dbReference type="GO" id="GO:0015740">
    <property type="term" value="P:C4-dicarboxylate transport"/>
    <property type="evidence" value="ECO:0007669"/>
    <property type="project" value="TreeGrafter"/>
</dbReference>
<dbReference type="EMBL" id="AZHX01001695">
    <property type="protein sequence ID" value="ETX00769.1"/>
    <property type="molecule type" value="Genomic_DNA"/>
</dbReference>
<name>W4LRU9_9BACT</name>
<keyword evidence="12" id="KW-1185">Reference proteome</keyword>
<comment type="subcellular location">
    <subcellularLocation>
        <location evidence="1">Cell inner membrane</location>
        <topology evidence="1">Multi-pass membrane protein</topology>
    </subcellularLocation>
</comment>
<keyword evidence="2" id="KW-0813">Transport</keyword>
<feature type="transmembrane region" description="Helical" evidence="9">
    <location>
        <begin position="20"/>
        <end position="44"/>
    </location>
</feature>
<dbReference type="HOGENOM" id="CLU_086356_8_6_7"/>
<dbReference type="InterPro" id="IPR055348">
    <property type="entry name" value="DctQ"/>
</dbReference>
<comment type="caution">
    <text evidence="11">The sequence shown here is derived from an EMBL/GenBank/DDBJ whole genome shotgun (WGS) entry which is preliminary data.</text>
</comment>
<dbReference type="GO" id="GO:0022857">
    <property type="term" value="F:transmembrane transporter activity"/>
    <property type="evidence" value="ECO:0007669"/>
    <property type="project" value="TreeGrafter"/>
</dbReference>
<evidence type="ECO:0000256" key="4">
    <source>
        <dbReference type="ARBA" id="ARBA00022519"/>
    </source>
</evidence>
<sequence>MAPRAGRSVRLVDRGVRFLAFLGGLALVWLMGLTVVAVIMRYVFGAPILGAQDISEMSLVLVAFLGLAYSGWTGAHIAVDLIGGMLPPGLTRWTDTVVRLIGAGLMAVVTWQTVRQGLDAAAYGEATNLVENPSHAVFHGGGARLRCLYGGIVDPGGARRTWCVR</sequence>
<reference evidence="11 12" key="1">
    <citation type="journal article" date="2014" name="Nature">
        <title>An environmental bacterial taxon with a large and distinct metabolic repertoire.</title>
        <authorList>
            <person name="Wilson M.C."/>
            <person name="Mori T."/>
            <person name="Ruckert C."/>
            <person name="Uria A.R."/>
            <person name="Helf M.J."/>
            <person name="Takada K."/>
            <person name="Gernert C."/>
            <person name="Steffens U.A."/>
            <person name="Heycke N."/>
            <person name="Schmitt S."/>
            <person name="Rinke C."/>
            <person name="Helfrich E.J."/>
            <person name="Brachmann A.O."/>
            <person name="Gurgui C."/>
            <person name="Wakimoto T."/>
            <person name="Kracht M."/>
            <person name="Crusemann M."/>
            <person name="Hentschel U."/>
            <person name="Abe I."/>
            <person name="Matsunaga S."/>
            <person name="Kalinowski J."/>
            <person name="Takeyama H."/>
            <person name="Piel J."/>
        </authorList>
    </citation>
    <scope>NUCLEOTIDE SEQUENCE [LARGE SCALE GENOMIC DNA]</scope>
    <source>
        <strain evidence="12">TSY2</strain>
    </source>
</reference>
<evidence type="ECO:0000256" key="2">
    <source>
        <dbReference type="ARBA" id="ARBA00022448"/>
    </source>
</evidence>
<evidence type="ECO:0000259" key="10">
    <source>
        <dbReference type="Pfam" id="PF04290"/>
    </source>
</evidence>
<keyword evidence="5 9" id="KW-0812">Transmembrane</keyword>
<keyword evidence="7 9" id="KW-0472">Membrane</keyword>
<evidence type="ECO:0000256" key="9">
    <source>
        <dbReference type="SAM" id="Phobius"/>
    </source>
</evidence>
<protein>
    <recommendedName>
        <fullName evidence="10">Tripartite ATP-independent periplasmic transporters DctQ component domain-containing protein</fullName>
    </recommendedName>
</protein>